<dbReference type="InterPro" id="IPR036227">
    <property type="entry name" value="Ribosomal_uL15/eL18_sf"/>
</dbReference>
<keyword evidence="7" id="KW-1185">Reference proteome</keyword>
<name>A0A133UBB3_9EURY</name>
<dbReference type="PANTHER" id="PTHR10934:SF2">
    <property type="entry name" value="LARGE RIBOSOMAL SUBUNIT PROTEIN EL18"/>
    <property type="match status" value="1"/>
</dbReference>
<dbReference type="EMBL" id="LHXJ01000008">
    <property type="protein sequence ID" value="KXA91469.1"/>
    <property type="molecule type" value="Genomic_DNA"/>
</dbReference>
<feature type="domain" description="Large ribosomal subunit protein uL15/eL18" evidence="5">
    <location>
        <begin position="33"/>
        <end position="120"/>
    </location>
</feature>
<sequence>MGKRKGPSNPALRRLIRRLRKKNKESEGDIWGELADRLNRSNRSRAEVNIGQLNRYTGKGDSVVVPGKVLGSGRLDHPLSVTAFNFSNQAKKRIEVAEGETLSIEGLLDRNPEGENILLME</sequence>
<comment type="similarity">
    <text evidence="1 4">Belongs to the eukaryotic ribosomal protein eL18 family.</text>
</comment>
<dbReference type="GO" id="GO:0022625">
    <property type="term" value="C:cytosolic large ribosomal subunit"/>
    <property type="evidence" value="ECO:0007669"/>
    <property type="project" value="TreeGrafter"/>
</dbReference>
<keyword evidence="3 4" id="KW-0687">Ribonucleoprotein</keyword>
<gene>
    <name evidence="4" type="primary">rpl18e</name>
    <name evidence="6" type="ORF">AKJ57_01180</name>
</gene>
<dbReference type="GO" id="GO:0003723">
    <property type="term" value="F:RNA binding"/>
    <property type="evidence" value="ECO:0007669"/>
    <property type="project" value="TreeGrafter"/>
</dbReference>
<proteinExistence type="inferred from homology"/>
<dbReference type="Pfam" id="PF17135">
    <property type="entry name" value="Ribosomal_L18"/>
    <property type="match status" value="1"/>
</dbReference>
<evidence type="ECO:0000313" key="6">
    <source>
        <dbReference type="EMBL" id="KXA91469.1"/>
    </source>
</evidence>
<evidence type="ECO:0000313" key="7">
    <source>
        <dbReference type="Proteomes" id="UP000070163"/>
    </source>
</evidence>
<dbReference type="SUPFAM" id="SSF52080">
    <property type="entry name" value="Ribosomal proteins L15p and L18e"/>
    <property type="match status" value="1"/>
</dbReference>
<dbReference type="InterPro" id="IPR000039">
    <property type="entry name" value="Ribosomal_eL18"/>
</dbReference>
<comment type="caution">
    <text evidence="6">The sequence shown here is derived from an EMBL/GenBank/DDBJ whole genome shotgun (WGS) entry which is preliminary data.</text>
</comment>
<dbReference type="GO" id="GO:0006412">
    <property type="term" value="P:translation"/>
    <property type="evidence" value="ECO:0007669"/>
    <property type="project" value="UniProtKB-UniRule"/>
</dbReference>
<evidence type="ECO:0000256" key="3">
    <source>
        <dbReference type="ARBA" id="ARBA00023274"/>
    </source>
</evidence>
<dbReference type="PANTHER" id="PTHR10934">
    <property type="entry name" value="60S RIBOSOMAL PROTEIN L18"/>
    <property type="match status" value="1"/>
</dbReference>
<reference evidence="6 7" key="1">
    <citation type="journal article" date="2016" name="Sci. Rep.">
        <title>Metabolic traits of an uncultured archaeal lineage -MSBL1- from brine pools of the Red Sea.</title>
        <authorList>
            <person name="Mwirichia R."/>
            <person name="Alam I."/>
            <person name="Rashid M."/>
            <person name="Vinu M."/>
            <person name="Ba-Alawi W."/>
            <person name="Anthony Kamau A."/>
            <person name="Kamanda Ngugi D."/>
            <person name="Goker M."/>
            <person name="Klenk H.P."/>
            <person name="Bajic V."/>
            <person name="Stingl U."/>
        </authorList>
    </citation>
    <scope>NUCLEOTIDE SEQUENCE [LARGE SCALE GENOMIC DNA]</scope>
    <source>
        <strain evidence="6">SCGC-AAA259A05</strain>
    </source>
</reference>
<dbReference type="NCBIfam" id="NF003079">
    <property type="entry name" value="PRK04005.1"/>
    <property type="match status" value="1"/>
</dbReference>
<keyword evidence="2 4" id="KW-0689">Ribosomal protein</keyword>
<organism evidence="6 7">
    <name type="scientific">candidate division MSBL1 archaeon SCGC-AAA259A05</name>
    <dbReference type="NCBI Taxonomy" id="1698259"/>
    <lineage>
        <taxon>Archaea</taxon>
        <taxon>Methanobacteriati</taxon>
        <taxon>Methanobacteriota</taxon>
        <taxon>candidate division MSBL1</taxon>
    </lineage>
</organism>
<dbReference type="GO" id="GO:0003735">
    <property type="term" value="F:structural constituent of ribosome"/>
    <property type="evidence" value="ECO:0007669"/>
    <property type="project" value="InterPro"/>
</dbReference>
<evidence type="ECO:0000256" key="1">
    <source>
        <dbReference type="ARBA" id="ARBA00006815"/>
    </source>
</evidence>
<dbReference type="AlphaFoldDB" id="A0A133UBB3"/>
<evidence type="ECO:0000256" key="4">
    <source>
        <dbReference type="HAMAP-Rule" id="MF_00329"/>
    </source>
</evidence>
<dbReference type="Gene3D" id="3.100.10.10">
    <property type="match status" value="1"/>
</dbReference>
<dbReference type="Proteomes" id="UP000070163">
    <property type="component" value="Unassembled WGS sequence"/>
</dbReference>
<dbReference type="HAMAP" id="MF_00329">
    <property type="entry name" value="Ribosomal_eL18"/>
    <property type="match status" value="1"/>
</dbReference>
<dbReference type="InterPro" id="IPR021131">
    <property type="entry name" value="Ribosomal_uL15/eL18"/>
</dbReference>
<protein>
    <recommendedName>
        <fullName evidence="4">Large ribosomal subunit protein eL18</fullName>
    </recommendedName>
</protein>
<evidence type="ECO:0000259" key="5">
    <source>
        <dbReference type="Pfam" id="PF17135"/>
    </source>
</evidence>
<dbReference type="InterPro" id="IPR022947">
    <property type="entry name" value="Ribosomal_eL18_arc"/>
</dbReference>
<accession>A0A133UBB3</accession>
<evidence type="ECO:0000256" key="2">
    <source>
        <dbReference type="ARBA" id="ARBA00022980"/>
    </source>
</evidence>